<dbReference type="EMBL" id="JAJEWP010000001">
    <property type="protein sequence ID" value="MCC2616243.1"/>
    <property type="molecule type" value="Genomic_DNA"/>
</dbReference>
<proteinExistence type="predicted"/>
<dbReference type="RefSeq" id="WP_229159105.1">
    <property type="nucleotide sequence ID" value="NZ_JAJEWP010000001.1"/>
</dbReference>
<feature type="transmembrane region" description="Helical" evidence="1">
    <location>
        <begin position="35"/>
        <end position="51"/>
    </location>
</feature>
<keyword evidence="1" id="KW-0812">Transmembrane</keyword>
<evidence type="ECO:0000256" key="1">
    <source>
        <dbReference type="SAM" id="Phobius"/>
    </source>
</evidence>
<evidence type="ECO:0000259" key="2">
    <source>
        <dbReference type="Pfam" id="PF14317"/>
    </source>
</evidence>
<gene>
    <name evidence="3" type="ORF">LJ739_08325</name>
</gene>
<keyword evidence="1" id="KW-0472">Membrane</keyword>
<dbReference type="InterPro" id="IPR025588">
    <property type="entry name" value="YcxB-like_C"/>
</dbReference>
<feature type="domain" description="YcxB-like C-terminal" evidence="2">
    <location>
        <begin position="98"/>
        <end position="153"/>
    </location>
</feature>
<protein>
    <submittedName>
        <fullName evidence="3">YcxB family protein</fullName>
    </submittedName>
</protein>
<accession>A0ABS8G6U7</accession>
<organism evidence="3 4">
    <name type="scientific">Fluctibacter halophilus</name>
    <dbReference type="NCBI Taxonomy" id="226011"/>
    <lineage>
        <taxon>Bacteria</taxon>
        <taxon>Pseudomonadati</taxon>
        <taxon>Pseudomonadota</taxon>
        <taxon>Gammaproteobacteria</taxon>
        <taxon>Alteromonadales</taxon>
        <taxon>Alteromonadaceae</taxon>
        <taxon>Fluctibacter</taxon>
    </lineage>
</organism>
<evidence type="ECO:0000313" key="3">
    <source>
        <dbReference type="EMBL" id="MCC2616243.1"/>
    </source>
</evidence>
<keyword evidence="4" id="KW-1185">Reference proteome</keyword>
<keyword evidence="1" id="KW-1133">Transmembrane helix</keyword>
<comment type="caution">
    <text evidence="3">The sequence shown here is derived from an EMBL/GenBank/DDBJ whole genome shotgun (WGS) entry which is preliminary data.</text>
</comment>
<dbReference type="Proteomes" id="UP001520878">
    <property type="component" value="Unassembled WGS sequence"/>
</dbReference>
<evidence type="ECO:0000313" key="4">
    <source>
        <dbReference type="Proteomes" id="UP001520878"/>
    </source>
</evidence>
<reference evidence="3 4" key="1">
    <citation type="submission" date="2021-10" db="EMBL/GenBank/DDBJ databases">
        <title>Draft genome of Aestuariibacter halophilus JC2043.</title>
        <authorList>
            <person name="Emsley S.A."/>
            <person name="Pfannmuller K.M."/>
            <person name="Ushijima B."/>
            <person name="Saw J.H."/>
            <person name="Videau P."/>
        </authorList>
    </citation>
    <scope>NUCLEOTIDE SEQUENCE [LARGE SCALE GENOMIC DNA]</scope>
    <source>
        <strain evidence="3 4">JC2043</strain>
    </source>
</reference>
<name>A0ABS8G6U7_9ALTE</name>
<sequence length="163" mass="18749">MTSPFHYTTTYTLDKSHFSETYDQSVDTTQRGRRYLKSLIFVVIGVGLYYPPELSGYLGTFFVALGIVDALSVRFDKSWWLFRQMISKAANHDLTLTLDEQGVRTQSLQVDSQLLWTDIDRIQATEKGWLLHHGRGKYYLSNRCLSADGQAFLADKREHLTSN</sequence>
<dbReference type="Pfam" id="PF14317">
    <property type="entry name" value="YcxB"/>
    <property type="match status" value="1"/>
</dbReference>